<comment type="similarity">
    <text evidence="2 6">Belongs to the dTDP-4-dehydrorhamnose reductase family.</text>
</comment>
<evidence type="ECO:0000313" key="9">
    <source>
        <dbReference type="Proteomes" id="UP000030185"/>
    </source>
</evidence>
<comment type="pathway">
    <text evidence="1 6">Carbohydrate biosynthesis; dTDP-L-rhamnose biosynthesis.</text>
</comment>
<dbReference type="CDD" id="cd05254">
    <property type="entry name" value="dTDP_HR_like_SDR_e"/>
    <property type="match status" value="1"/>
</dbReference>
<name>A0A098LAB9_9BACT</name>
<keyword evidence="9" id="KW-1185">Reference proteome</keyword>
<comment type="function">
    <text evidence="6">Catalyzes the reduction of dTDP-6-deoxy-L-lyxo-4-hexulose to yield dTDP-L-rhamnose.</text>
</comment>
<protein>
    <recommendedName>
        <fullName evidence="4 6">dTDP-4-dehydrorhamnose reductase</fullName>
        <ecNumber evidence="3 6">1.1.1.133</ecNumber>
    </recommendedName>
</protein>
<comment type="caution">
    <text evidence="8">The sequence shown here is derived from an EMBL/GenBank/DDBJ whole genome shotgun (WGS) entry which is preliminary data.</text>
</comment>
<feature type="domain" description="RmlD-like substrate binding" evidence="7">
    <location>
        <begin position="4"/>
        <end position="299"/>
    </location>
</feature>
<dbReference type="PANTHER" id="PTHR10491">
    <property type="entry name" value="DTDP-4-DEHYDRORHAMNOSE REDUCTASE"/>
    <property type="match status" value="1"/>
</dbReference>
<gene>
    <name evidence="8" type="ORF">MYP_1068</name>
</gene>
<dbReference type="RefSeq" id="WP_045459524.1">
    <property type="nucleotide sequence ID" value="NZ_BBLT01000002.1"/>
</dbReference>
<dbReference type="EC" id="1.1.1.133" evidence="3 6"/>
<evidence type="ECO:0000256" key="5">
    <source>
        <dbReference type="ARBA" id="ARBA00048200"/>
    </source>
</evidence>
<keyword evidence="6" id="KW-0560">Oxidoreductase</keyword>
<dbReference type="eggNOG" id="COG1091">
    <property type="taxonomic scope" value="Bacteria"/>
</dbReference>
<evidence type="ECO:0000256" key="3">
    <source>
        <dbReference type="ARBA" id="ARBA00012929"/>
    </source>
</evidence>
<dbReference type="GO" id="GO:0005829">
    <property type="term" value="C:cytosol"/>
    <property type="evidence" value="ECO:0007669"/>
    <property type="project" value="TreeGrafter"/>
</dbReference>
<evidence type="ECO:0000256" key="6">
    <source>
        <dbReference type="RuleBase" id="RU364082"/>
    </source>
</evidence>
<comment type="catalytic activity">
    <reaction evidence="5">
        <text>dTDP-beta-L-rhamnose + NADP(+) = dTDP-4-dehydro-beta-L-rhamnose + NADPH + H(+)</text>
        <dbReference type="Rhea" id="RHEA:21796"/>
        <dbReference type="ChEBI" id="CHEBI:15378"/>
        <dbReference type="ChEBI" id="CHEBI:57510"/>
        <dbReference type="ChEBI" id="CHEBI:57783"/>
        <dbReference type="ChEBI" id="CHEBI:58349"/>
        <dbReference type="ChEBI" id="CHEBI:62830"/>
        <dbReference type="EC" id="1.1.1.133"/>
    </reaction>
</comment>
<dbReference type="InterPro" id="IPR029903">
    <property type="entry name" value="RmlD-like-bd"/>
</dbReference>
<evidence type="ECO:0000256" key="4">
    <source>
        <dbReference type="ARBA" id="ARBA00017099"/>
    </source>
</evidence>
<evidence type="ECO:0000256" key="1">
    <source>
        <dbReference type="ARBA" id="ARBA00004781"/>
    </source>
</evidence>
<dbReference type="AlphaFoldDB" id="A0A098LAB9"/>
<dbReference type="PANTHER" id="PTHR10491:SF4">
    <property type="entry name" value="METHIONINE ADENOSYLTRANSFERASE 2 SUBUNIT BETA"/>
    <property type="match status" value="1"/>
</dbReference>
<dbReference type="OrthoDB" id="9803892at2"/>
<dbReference type="InterPro" id="IPR036291">
    <property type="entry name" value="NAD(P)-bd_dom_sf"/>
</dbReference>
<dbReference type="GO" id="GO:0008831">
    <property type="term" value="F:dTDP-4-dehydrorhamnose reductase activity"/>
    <property type="evidence" value="ECO:0007669"/>
    <property type="project" value="UniProtKB-EC"/>
</dbReference>
<evidence type="ECO:0000256" key="2">
    <source>
        <dbReference type="ARBA" id="ARBA00010944"/>
    </source>
</evidence>
<dbReference type="InterPro" id="IPR005913">
    <property type="entry name" value="dTDP_dehydrorham_reduct"/>
</dbReference>
<dbReference type="SUPFAM" id="SSF51735">
    <property type="entry name" value="NAD(P)-binding Rossmann-fold domains"/>
    <property type="match status" value="1"/>
</dbReference>
<organism evidence="8 9">
    <name type="scientific">Sporocytophaga myxococcoides</name>
    <dbReference type="NCBI Taxonomy" id="153721"/>
    <lineage>
        <taxon>Bacteria</taxon>
        <taxon>Pseudomonadati</taxon>
        <taxon>Bacteroidota</taxon>
        <taxon>Cytophagia</taxon>
        <taxon>Cytophagales</taxon>
        <taxon>Cytophagaceae</taxon>
        <taxon>Sporocytophaga</taxon>
    </lineage>
</organism>
<evidence type="ECO:0000313" key="8">
    <source>
        <dbReference type="EMBL" id="GAL83840.1"/>
    </source>
</evidence>
<sequence>MKKKVLITGSNGLLGQKLVGLIADDENYDLIATARGENRLPMEPGAYVYKSMDITNRNQVMDIVSETKPDFIIHTAAMTNVDQCESEREACWAQNVDAVKYLIEASEKIKSHLIHLSTDFIFDGKNGPYDENAKANPLSYYGESKLAAEKLVLKSKAKWAIARTVLVYGIACDMSRSNIILWVKKSLEEGKKIQVVTDQWRTPTLAEDLAMGCYLMMENQATGIYNISGKDFLTPYEMAIKTADFFKLDKSLISKADSTIFKQPAVRPPKTGFILDKAMNDLGYDPHSFEEGIKLLAEQIAEV</sequence>
<dbReference type="Gene3D" id="3.40.50.720">
    <property type="entry name" value="NAD(P)-binding Rossmann-like Domain"/>
    <property type="match status" value="1"/>
</dbReference>
<dbReference type="EMBL" id="BBLT01000002">
    <property type="protein sequence ID" value="GAL83840.1"/>
    <property type="molecule type" value="Genomic_DNA"/>
</dbReference>
<dbReference type="Pfam" id="PF04321">
    <property type="entry name" value="RmlD_sub_bind"/>
    <property type="match status" value="1"/>
</dbReference>
<proteinExistence type="inferred from homology"/>
<accession>A0A098LAB9</accession>
<dbReference type="Proteomes" id="UP000030185">
    <property type="component" value="Unassembled WGS sequence"/>
</dbReference>
<evidence type="ECO:0000259" key="7">
    <source>
        <dbReference type="Pfam" id="PF04321"/>
    </source>
</evidence>
<keyword evidence="6" id="KW-0521">NADP</keyword>
<dbReference type="STRING" id="153721.MYP_1068"/>
<dbReference type="UniPathway" id="UPA00124"/>
<dbReference type="GO" id="GO:0019305">
    <property type="term" value="P:dTDP-rhamnose biosynthetic process"/>
    <property type="evidence" value="ECO:0007669"/>
    <property type="project" value="UniProtKB-UniPathway"/>
</dbReference>
<reference evidence="8 9" key="1">
    <citation type="submission" date="2014-09" db="EMBL/GenBank/DDBJ databases">
        <title>Sporocytophaga myxococcoides PG-01 genome sequencing.</title>
        <authorList>
            <person name="Liu L."/>
            <person name="Gao P.J."/>
            <person name="Chen G.J."/>
            <person name="Wang L.S."/>
        </authorList>
    </citation>
    <scope>NUCLEOTIDE SEQUENCE [LARGE SCALE GENOMIC DNA]</scope>
    <source>
        <strain evidence="8 9">PG-01</strain>
    </source>
</reference>